<comment type="caution">
    <text evidence="2">The sequence shown here is derived from an EMBL/GenBank/DDBJ whole genome shotgun (WGS) entry which is preliminary data.</text>
</comment>
<dbReference type="Proteomes" id="UP000294599">
    <property type="component" value="Unassembled WGS sequence"/>
</dbReference>
<evidence type="ECO:0000313" key="2">
    <source>
        <dbReference type="EMBL" id="TCS98239.1"/>
    </source>
</evidence>
<dbReference type="EMBL" id="SMAF01000009">
    <property type="protein sequence ID" value="TCS98239.1"/>
    <property type="molecule type" value="Genomic_DNA"/>
</dbReference>
<keyword evidence="1" id="KW-1133">Transmembrane helix</keyword>
<name>A0A4R3LE47_9GAMM</name>
<protein>
    <submittedName>
        <fullName evidence="2">Uncharacterized protein</fullName>
    </submittedName>
</protein>
<keyword evidence="1" id="KW-0812">Transmembrane</keyword>
<proteinExistence type="predicted"/>
<keyword evidence="1" id="KW-0472">Membrane</keyword>
<reference evidence="2 3" key="1">
    <citation type="submission" date="2019-03" db="EMBL/GenBank/DDBJ databases">
        <title>Genomic Encyclopedia of Type Strains, Phase IV (KMG-IV): sequencing the most valuable type-strain genomes for metagenomic binning, comparative biology and taxonomic classification.</title>
        <authorList>
            <person name="Goeker M."/>
        </authorList>
    </citation>
    <scope>NUCLEOTIDE SEQUENCE [LARGE SCALE GENOMIC DNA]</scope>
    <source>
        <strain evidence="2 3">DSM 21944</strain>
    </source>
</reference>
<accession>A0A4R3LE47</accession>
<evidence type="ECO:0000313" key="3">
    <source>
        <dbReference type="Proteomes" id="UP000294599"/>
    </source>
</evidence>
<dbReference type="AlphaFoldDB" id="A0A4R3LE47"/>
<dbReference type="RefSeq" id="WP_377602710.1">
    <property type="nucleotide sequence ID" value="NZ_JBHMFH010000001.1"/>
</dbReference>
<sequence length="120" mass="13358">MISVFERFFDRLSFRHRMLLAWAGLGGMLQLCLPALHAGHVSLWLWWLPLTALGLDLLVLTTRSDEPPSITRMRRRPRRAAAGRIQSRPAGAVAGVTVRATRPPKGLSVTSYSTPSRIGR</sequence>
<gene>
    <name evidence="2" type="ORF">EDC25_10992</name>
</gene>
<feature type="transmembrane region" description="Helical" evidence="1">
    <location>
        <begin position="44"/>
        <end position="62"/>
    </location>
</feature>
<organism evidence="2 3">
    <name type="scientific">Pseudofulvimonas gallinarii</name>
    <dbReference type="NCBI Taxonomy" id="634155"/>
    <lineage>
        <taxon>Bacteria</taxon>
        <taxon>Pseudomonadati</taxon>
        <taxon>Pseudomonadota</taxon>
        <taxon>Gammaproteobacteria</taxon>
        <taxon>Lysobacterales</taxon>
        <taxon>Rhodanobacteraceae</taxon>
        <taxon>Pseudofulvimonas</taxon>
    </lineage>
</organism>
<evidence type="ECO:0000256" key="1">
    <source>
        <dbReference type="SAM" id="Phobius"/>
    </source>
</evidence>
<keyword evidence="3" id="KW-1185">Reference proteome</keyword>